<reference evidence="6" key="1">
    <citation type="submission" date="2014-01" db="EMBL/GenBank/DDBJ databases">
        <title>The Genome Sequence of Anopheles farauti FAR1 (V2).</title>
        <authorList>
            <consortium name="The Broad Institute Genomics Platform"/>
            <person name="Neafsey D.E."/>
            <person name="Besansky N."/>
            <person name="Howell P."/>
            <person name="Walton C."/>
            <person name="Young S.K."/>
            <person name="Zeng Q."/>
            <person name="Gargeya S."/>
            <person name="Fitzgerald M."/>
            <person name="Haas B."/>
            <person name="Abouelleil A."/>
            <person name="Allen A.W."/>
            <person name="Alvarado L."/>
            <person name="Arachchi H.M."/>
            <person name="Berlin A.M."/>
            <person name="Chapman S.B."/>
            <person name="Gainer-Dewar J."/>
            <person name="Goldberg J."/>
            <person name="Griggs A."/>
            <person name="Gujja S."/>
            <person name="Hansen M."/>
            <person name="Howarth C."/>
            <person name="Imamovic A."/>
            <person name="Ireland A."/>
            <person name="Larimer J."/>
            <person name="McCowan C."/>
            <person name="Murphy C."/>
            <person name="Pearson M."/>
            <person name="Poon T.W."/>
            <person name="Priest M."/>
            <person name="Roberts A."/>
            <person name="Saif S."/>
            <person name="Shea T."/>
            <person name="Sisk P."/>
            <person name="Sykes S."/>
            <person name="Wortman J."/>
            <person name="Nusbaum C."/>
            <person name="Birren B."/>
        </authorList>
    </citation>
    <scope>NUCLEOTIDE SEQUENCE [LARGE SCALE GENOMIC DNA]</scope>
    <source>
        <strain evidence="6">FAR1</strain>
    </source>
</reference>
<dbReference type="VEuPathDB" id="VectorBase:AFAF009003"/>
<evidence type="ECO:0000256" key="4">
    <source>
        <dbReference type="SAM" id="Phobius"/>
    </source>
</evidence>
<dbReference type="InterPro" id="IPR001611">
    <property type="entry name" value="Leu-rich_rpt"/>
</dbReference>
<dbReference type="STRING" id="69004.A0A182QF95"/>
<organism evidence="5 6">
    <name type="scientific">Anopheles farauti</name>
    <dbReference type="NCBI Taxonomy" id="69004"/>
    <lineage>
        <taxon>Eukaryota</taxon>
        <taxon>Metazoa</taxon>
        <taxon>Ecdysozoa</taxon>
        <taxon>Arthropoda</taxon>
        <taxon>Hexapoda</taxon>
        <taxon>Insecta</taxon>
        <taxon>Pterygota</taxon>
        <taxon>Neoptera</taxon>
        <taxon>Endopterygota</taxon>
        <taxon>Diptera</taxon>
        <taxon>Nematocera</taxon>
        <taxon>Culicoidea</taxon>
        <taxon>Culicidae</taxon>
        <taxon>Anophelinae</taxon>
        <taxon>Anopheles</taxon>
    </lineage>
</organism>
<dbReference type="PANTHER" id="PTHR24366">
    <property type="entry name" value="IG(IMMUNOGLOBULIN) AND LRR(LEUCINE RICH REPEAT) DOMAINS"/>
    <property type="match status" value="1"/>
</dbReference>
<dbReference type="EMBL" id="AXCN02000187">
    <property type="status" value="NOT_ANNOTATED_CDS"/>
    <property type="molecule type" value="Genomic_DNA"/>
</dbReference>
<evidence type="ECO:0000313" key="6">
    <source>
        <dbReference type="Proteomes" id="UP000075886"/>
    </source>
</evidence>
<dbReference type="Proteomes" id="UP000075886">
    <property type="component" value="Unassembled WGS sequence"/>
</dbReference>
<evidence type="ECO:0000256" key="1">
    <source>
        <dbReference type="ARBA" id="ARBA00022614"/>
    </source>
</evidence>
<keyword evidence="4" id="KW-0472">Membrane</keyword>
<keyword evidence="4" id="KW-1133">Transmembrane helix</keyword>
<keyword evidence="4" id="KW-0812">Transmembrane</keyword>
<feature type="transmembrane region" description="Helical" evidence="4">
    <location>
        <begin position="21"/>
        <end position="40"/>
    </location>
</feature>
<dbReference type="Gene3D" id="3.80.10.10">
    <property type="entry name" value="Ribonuclease Inhibitor"/>
    <property type="match status" value="1"/>
</dbReference>
<keyword evidence="1" id="KW-0433">Leucine-rich repeat</keyword>
<dbReference type="EnsemblMetazoa" id="AFAF009003-RA">
    <property type="protein sequence ID" value="AFAF009003-PA"/>
    <property type="gene ID" value="AFAF009003"/>
</dbReference>
<evidence type="ECO:0000313" key="5">
    <source>
        <dbReference type="EnsemblMetazoa" id="AFAF009003-PA"/>
    </source>
</evidence>
<feature type="compositionally biased region" description="Polar residues" evidence="3">
    <location>
        <begin position="344"/>
        <end position="353"/>
    </location>
</feature>
<evidence type="ECO:0008006" key="7">
    <source>
        <dbReference type="Google" id="ProtNLM"/>
    </source>
</evidence>
<dbReference type="EMBL" id="AXCN02000186">
    <property type="status" value="NOT_ANNOTATED_CDS"/>
    <property type="molecule type" value="Genomic_DNA"/>
</dbReference>
<keyword evidence="6" id="KW-1185">Reference proteome</keyword>
<feature type="transmembrane region" description="Helical" evidence="4">
    <location>
        <begin position="373"/>
        <end position="392"/>
    </location>
</feature>
<evidence type="ECO:0000256" key="2">
    <source>
        <dbReference type="ARBA" id="ARBA00022737"/>
    </source>
</evidence>
<evidence type="ECO:0000256" key="3">
    <source>
        <dbReference type="SAM" id="MobiDB-lite"/>
    </source>
</evidence>
<name>A0A182QF95_9DIPT</name>
<proteinExistence type="predicted"/>
<dbReference type="InterPro" id="IPR032675">
    <property type="entry name" value="LRR_dom_sf"/>
</dbReference>
<reference evidence="5" key="2">
    <citation type="submission" date="2020-05" db="UniProtKB">
        <authorList>
            <consortium name="EnsemblMetazoa"/>
        </authorList>
    </citation>
    <scope>IDENTIFICATION</scope>
    <source>
        <strain evidence="5">FAR1</strain>
    </source>
</reference>
<dbReference type="AlphaFoldDB" id="A0A182QF95"/>
<keyword evidence="2" id="KW-0677">Repeat</keyword>
<feature type="region of interest" description="Disordered" evidence="3">
    <location>
        <begin position="344"/>
        <end position="367"/>
    </location>
</feature>
<dbReference type="PROSITE" id="PS51450">
    <property type="entry name" value="LRR"/>
    <property type="match status" value="1"/>
</dbReference>
<sequence>MFYEVYSVGRCRAGPCAAIAMELYLIIIAALAVAMAVPVINPESWTCELIHLNYTLNATALFHACKIAARKAKLDTNFTGDSHQTKVAVLDAGWAGKWSVDGVLEKFPHLTWLLVRNTTLQELTITHSMERVCAEGNQIDTLRCEGSAGANLKQLHLRNNPLSDLHTVSDHLTGLEVLDLSATMITENANNTIDFGWFAKMPNLTELRLADLDAHSIANEANATLSSVRLLDLSGNSFGWSDFDLEIFRTLPALEVLYLRYATMYDLRVSVLEIRRNFPSLQRIYLDGNDFNCVLLKSLLAHLKANGIEAPGSTDECMFGHYKYEGLCCNWAGNHLPERENLTTQRGYETTPTPDAPETNEETPVESRERNGIAYGVLLIIVLCIFIGCFVVRKCQRS</sequence>
<dbReference type="SUPFAM" id="SSF52047">
    <property type="entry name" value="RNI-like"/>
    <property type="match status" value="1"/>
</dbReference>
<accession>A0A182QF95</accession>
<protein>
    <recommendedName>
        <fullName evidence="7">Leucine rich immune protein (Coil-less)</fullName>
    </recommendedName>
</protein>